<dbReference type="RefSeq" id="WP_053603493.1">
    <property type="nucleotide sequence ID" value="NZ_CP012600.1"/>
</dbReference>
<dbReference type="NCBIfam" id="TIGR02126">
    <property type="entry name" value="phgtail_TP901_1"/>
    <property type="match status" value="1"/>
</dbReference>
<name>A0A0M4G8X7_9BACI</name>
<dbReference type="Proteomes" id="UP000067625">
    <property type="component" value="Chromosome"/>
</dbReference>
<evidence type="ECO:0008006" key="3">
    <source>
        <dbReference type="Google" id="ProtNLM"/>
    </source>
</evidence>
<protein>
    <recommendedName>
        <fullName evidence="3">Phage tail protein</fullName>
    </recommendedName>
</protein>
<evidence type="ECO:0000313" key="1">
    <source>
        <dbReference type="EMBL" id="ALC81728.1"/>
    </source>
</evidence>
<dbReference type="AlphaFoldDB" id="A0A0M4G8X7"/>
<dbReference type="OrthoDB" id="2157094at2"/>
<dbReference type="EMBL" id="CP012600">
    <property type="protein sequence ID" value="ALC81728.1"/>
    <property type="molecule type" value="Genomic_DNA"/>
</dbReference>
<accession>A0A0M4G8X7</accession>
<gene>
    <name evidence="1" type="ORF">AM592_08995</name>
</gene>
<dbReference type="PATRIC" id="fig|1441095.3.peg.1977"/>
<proteinExistence type="predicted"/>
<dbReference type="Pfam" id="PF06199">
    <property type="entry name" value="Phage_tail_2"/>
    <property type="match status" value="1"/>
</dbReference>
<dbReference type="STRING" id="1441095.AM592_08995"/>
<sequence length="167" mass="18543">MPQRGKDIIYLVQPINATVGSDALLPAFQTEGTWNREKELIDEQTKSGRAVAPGSKSENIDLTLFFENGDAGQNAIDDSYDNDQDIKVWRVNTKLNANGKHEARFSYAVIESIEMSEPTDGFVEMSTTLQIQNVSQKGEIDPLPSEVLEMAQYDFETPDETGKPTTP</sequence>
<organism evidence="1 2">
    <name type="scientific">Bacillus gobiensis</name>
    <dbReference type="NCBI Taxonomy" id="1441095"/>
    <lineage>
        <taxon>Bacteria</taxon>
        <taxon>Bacillati</taxon>
        <taxon>Bacillota</taxon>
        <taxon>Bacilli</taxon>
        <taxon>Bacillales</taxon>
        <taxon>Bacillaceae</taxon>
        <taxon>Bacillus</taxon>
    </lineage>
</organism>
<reference evidence="1 2" key="2">
    <citation type="journal article" date="2016" name="Int. J. Syst. Evol. Microbiol.">
        <title>Bacillus gobiensis sp. nov., isolated from a soil sample.</title>
        <authorList>
            <person name="Liu B."/>
            <person name="Liu G.H."/>
            <person name="Cetin S."/>
            <person name="Schumann P."/>
            <person name="Pan Z.Z."/>
            <person name="Chen Q.Q."/>
        </authorList>
    </citation>
    <scope>NUCLEOTIDE SEQUENCE [LARGE SCALE GENOMIC DNA]</scope>
    <source>
        <strain evidence="1 2">FJAT-4402</strain>
    </source>
</reference>
<keyword evidence="2" id="KW-1185">Reference proteome</keyword>
<reference evidence="2" key="1">
    <citation type="submission" date="2015-08" db="EMBL/GenBank/DDBJ databases">
        <title>Genome sequencing project for genomic taxonomy and phylogenomics of Bacillus-like bacteria.</title>
        <authorList>
            <person name="Liu B."/>
            <person name="Wang J."/>
            <person name="Zhu Y."/>
            <person name="Liu G."/>
            <person name="Chen Q."/>
            <person name="Chen Z."/>
            <person name="Lan J."/>
            <person name="Che J."/>
            <person name="Ge C."/>
            <person name="Shi H."/>
            <person name="Pan Z."/>
            <person name="Liu X."/>
        </authorList>
    </citation>
    <scope>NUCLEOTIDE SEQUENCE [LARGE SCALE GENOMIC DNA]</scope>
    <source>
        <strain evidence="2">FJAT-4402</strain>
    </source>
</reference>
<evidence type="ECO:0000313" key="2">
    <source>
        <dbReference type="Proteomes" id="UP000067625"/>
    </source>
</evidence>
<dbReference type="InterPro" id="IPR011855">
    <property type="entry name" value="Phgtail_TP901_1"/>
</dbReference>